<evidence type="ECO:0000256" key="1">
    <source>
        <dbReference type="SAM" id="MobiDB-lite"/>
    </source>
</evidence>
<dbReference type="Pfam" id="PF00149">
    <property type="entry name" value="Metallophos"/>
    <property type="match status" value="1"/>
</dbReference>
<dbReference type="AlphaFoldDB" id="A0A939DXI4"/>
<gene>
    <name evidence="5" type="ORF">JF543_12275</name>
</gene>
<dbReference type="Gene3D" id="3.60.21.10">
    <property type="match status" value="1"/>
</dbReference>
<evidence type="ECO:0000259" key="4">
    <source>
        <dbReference type="Pfam" id="PF13285"/>
    </source>
</evidence>
<evidence type="ECO:0000313" key="6">
    <source>
        <dbReference type="Proteomes" id="UP000664385"/>
    </source>
</evidence>
<protein>
    <submittedName>
        <fullName evidence="5">DUF4073 domain-containing protein</fullName>
    </submittedName>
</protein>
<dbReference type="Pfam" id="PF13285">
    <property type="entry name" value="DUF4073"/>
    <property type="match status" value="1"/>
</dbReference>
<dbReference type="Gene3D" id="1.20.1270.90">
    <property type="entry name" value="AF1782-like"/>
    <property type="match status" value="1"/>
</dbReference>
<dbReference type="SUPFAM" id="SSF56300">
    <property type="entry name" value="Metallo-dependent phosphatases"/>
    <property type="match status" value="1"/>
</dbReference>
<evidence type="ECO:0000259" key="3">
    <source>
        <dbReference type="Pfam" id="PF00149"/>
    </source>
</evidence>
<dbReference type="InterPro" id="IPR004843">
    <property type="entry name" value="Calcineurin-like_PHP"/>
</dbReference>
<keyword evidence="2" id="KW-1133">Transmembrane helix</keyword>
<feature type="region of interest" description="Disordered" evidence="1">
    <location>
        <begin position="502"/>
        <end position="530"/>
    </location>
</feature>
<evidence type="ECO:0000256" key="2">
    <source>
        <dbReference type="SAM" id="Phobius"/>
    </source>
</evidence>
<feature type="domain" description="Calcineurin-like phosphoesterase" evidence="3">
    <location>
        <begin position="143"/>
        <end position="338"/>
    </location>
</feature>
<feature type="domain" description="DUF4073" evidence="4">
    <location>
        <begin position="341"/>
        <end position="440"/>
    </location>
</feature>
<dbReference type="GO" id="GO:0016787">
    <property type="term" value="F:hydrolase activity"/>
    <property type="evidence" value="ECO:0007669"/>
    <property type="project" value="InterPro"/>
</dbReference>
<dbReference type="Proteomes" id="UP000664385">
    <property type="component" value="Unassembled WGS sequence"/>
</dbReference>
<organism evidence="5 6">
    <name type="scientific">Microbacterium esteraromaticum</name>
    <dbReference type="NCBI Taxonomy" id="57043"/>
    <lineage>
        <taxon>Bacteria</taxon>
        <taxon>Bacillati</taxon>
        <taxon>Actinomycetota</taxon>
        <taxon>Actinomycetes</taxon>
        <taxon>Micrococcales</taxon>
        <taxon>Microbacteriaceae</taxon>
        <taxon>Microbacterium</taxon>
    </lineage>
</organism>
<comment type="caution">
    <text evidence="5">The sequence shown here is derived from an EMBL/GenBank/DDBJ whole genome shotgun (WGS) entry which is preliminary data.</text>
</comment>
<dbReference type="EMBL" id="JAEMWU010000002">
    <property type="protein sequence ID" value="MBN8206730.1"/>
    <property type="molecule type" value="Genomic_DNA"/>
</dbReference>
<keyword evidence="2" id="KW-0472">Membrane</keyword>
<reference evidence="5" key="1">
    <citation type="submission" date="2020-12" db="EMBL/GenBank/DDBJ databases">
        <title>PHA producing bacteria isolated from mangrove.</title>
        <authorList>
            <person name="Zheng W."/>
            <person name="Yu S."/>
            <person name="Huang Y."/>
        </authorList>
    </citation>
    <scope>NUCLEOTIDE SEQUENCE</scope>
    <source>
        <strain evidence="5">GN8-5</strain>
    </source>
</reference>
<feature type="transmembrane region" description="Helical" evidence="2">
    <location>
        <begin position="540"/>
        <end position="559"/>
    </location>
</feature>
<dbReference type="InterPro" id="IPR029052">
    <property type="entry name" value="Metallo-depent_PP-like"/>
</dbReference>
<accession>A0A939DXI4</accession>
<proteinExistence type="predicted"/>
<keyword evidence="2" id="KW-0812">Transmembrane</keyword>
<sequence length="571" mass="60307">MRDRFGRTDRGFLVADAAQFGGAPFTAALASAPVGVAELDAVRLTFDSHYRGAPGQSGVVLASFDGAAPIEVLRLDSTSVTDGYDGMQLNAAQDVTIDTPARAKSVVFSWEFTGGAEAQYWGIDSITVHQAQAATDTEPTQAWVVSDIQGHPKDLAHGIEDFARLSPDADGLLMVGDIVASGTTREWQEVADVMEASAAIRPPKTVAGMGNHERYANGGFDANFQRFLTFADRDRAWDEYVLEGPAGDLPVIVLGQEMAGPSDVPMTDAQVEFLEDRLAHWTAQNAQVIVMTHFPLGNTVSASWLPWYSAHHQHNQRLTSILGNYPNAVVLSGHTHYPAELGDWAMQRRTADGHADGFWAVNTLAMHIEWDARGENTAGATEVTTRDVNRGLTLDSYGDRIVITAHDFATDTQLRQITIPNPLVEFAAQLAPDSERDADYSAVDTALGTVPAELEGYTPESAAVVAAAVAAVERGLGADRQAEVAAMADAIVAAVAGLVPVSTEPGTSTPEPTPDTAKPGEAASGSDASALATTGSGSAVGLWAGALALLSAGAALVLARRGRRTREHVTE</sequence>
<evidence type="ECO:0000313" key="5">
    <source>
        <dbReference type="EMBL" id="MBN8206730.1"/>
    </source>
</evidence>
<dbReference type="InterPro" id="IPR025142">
    <property type="entry name" value="DUF4073"/>
</dbReference>
<name>A0A939DXI4_9MICO</name>